<dbReference type="AlphaFoldDB" id="A0A9X5I531"/>
<keyword evidence="8" id="KW-1185">Reference proteome</keyword>
<proteinExistence type="predicted"/>
<reference evidence="7 8" key="1">
    <citation type="journal article" date="2015" name="Genome Announc.">
        <title>Draft Genome Sequence of the Terrestrial Cyanobacterium Scytonema millei VB511283, Isolated from Eastern India.</title>
        <authorList>
            <person name="Sen D."/>
            <person name="Chandrababunaidu M.M."/>
            <person name="Singh D."/>
            <person name="Sanghi N."/>
            <person name="Ghorai A."/>
            <person name="Mishra G.P."/>
            <person name="Madduluri M."/>
            <person name="Adhikary S.P."/>
            <person name="Tripathy S."/>
        </authorList>
    </citation>
    <scope>NUCLEOTIDE SEQUENCE [LARGE SCALE GENOMIC DNA]</scope>
    <source>
        <strain evidence="7 8">VB511283</strain>
    </source>
</reference>
<dbReference type="Proteomes" id="UP000031532">
    <property type="component" value="Unassembled WGS sequence"/>
</dbReference>
<comment type="subcellular location">
    <subcellularLocation>
        <location evidence="1">Membrane</location>
    </subcellularLocation>
</comment>
<keyword evidence="2 4" id="KW-0472">Membrane</keyword>
<evidence type="ECO:0000256" key="4">
    <source>
        <dbReference type="SAM" id="Phobius"/>
    </source>
</evidence>
<dbReference type="Pfam" id="PF01103">
    <property type="entry name" value="Omp85"/>
    <property type="match status" value="1"/>
</dbReference>
<evidence type="ECO:0000259" key="6">
    <source>
        <dbReference type="Pfam" id="PF08479"/>
    </source>
</evidence>
<dbReference type="Gene3D" id="3.10.20.310">
    <property type="entry name" value="membrane protein fhac"/>
    <property type="match status" value="1"/>
</dbReference>
<accession>A0A9X5I531</accession>
<dbReference type="Gene3D" id="2.40.160.50">
    <property type="entry name" value="membrane protein fhac: a member of the omp85/tpsb transporter family"/>
    <property type="match status" value="1"/>
</dbReference>
<dbReference type="InterPro" id="IPR051544">
    <property type="entry name" value="TPS_OM_transporter"/>
</dbReference>
<name>A0A9X5I531_9CYAN</name>
<dbReference type="RefSeq" id="WP_039713453.1">
    <property type="nucleotide sequence ID" value="NZ_JTJC03000003.1"/>
</dbReference>
<dbReference type="GO" id="GO:0008320">
    <property type="term" value="F:protein transmembrane transporter activity"/>
    <property type="evidence" value="ECO:0007669"/>
    <property type="project" value="TreeGrafter"/>
</dbReference>
<dbReference type="GO" id="GO:0046819">
    <property type="term" value="P:protein secretion by the type V secretion system"/>
    <property type="evidence" value="ECO:0007669"/>
    <property type="project" value="TreeGrafter"/>
</dbReference>
<dbReference type="Pfam" id="PF08479">
    <property type="entry name" value="POTRA_2"/>
    <property type="match status" value="1"/>
</dbReference>
<evidence type="ECO:0000259" key="5">
    <source>
        <dbReference type="Pfam" id="PF01103"/>
    </source>
</evidence>
<feature type="domain" description="Bacterial surface antigen (D15)" evidence="5">
    <location>
        <begin position="290"/>
        <end position="609"/>
    </location>
</feature>
<feature type="transmembrane region" description="Helical" evidence="4">
    <location>
        <begin position="12"/>
        <end position="32"/>
    </location>
</feature>
<dbReference type="OrthoDB" id="596066at2"/>
<evidence type="ECO:0000256" key="2">
    <source>
        <dbReference type="ARBA" id="ARBA00023136"/>
    </source>
</evidence>
<comment type="caution">
    <text evidence="7">The sequence shown here is derived from an EMBL/GenBank/DDBJ whole genome shotgun (WGS) entry which is preliminary data.</text>
</comment>
<evidence type="ECO:0000313" key="7">
    <source>
        <dbReference type="EMBL" id="NHC35551.1"/>
    </source>
</evidence>
<gene>
    <name evidence="7" type="ORF">QH73_0012915</name>
</gene>
<dbReference type="InterPro" id="IPR000184">
    <property type="entry name" value="Bac_surfAg_D15"/>
</dbReference>
<feature type="compositionally biased region" description="Pro residues" evidence="3">
    <location>
        <begin position="60"/>
        <end position="108"/>
    </location>
</feature>
<dbReference type="GO" id="GO:0019867">
    <property type="term" value="C:outer membrane"/>
    <property type="evidence" value="ECO:0007669"/>
    <property type="project" value="InterPro"/>
</dbReference>
<dbReference type="PANTHER" id="PTHR34597:SF1">
    <property type="entry name" value="HEME_HEMOPEXIN TRANSPORTER PROTEIN HUXB"/>
    <property type="match status" value="1"/>
</dbReference>
<protein>
    <submittedName>
        <fullName evidence="7">ShlB/FhaC/HecB family hemolysin secretion/activation protein</fullName>
    </submittedName>
</protein>
<keyword evidence="4" id="KW-1133">Transmembrane helix</keyword>
<feature type="domain" description="Polypeptide-transport-associated ShlB-type" evidence="6">
    <location>
        <begin position="114"/>
        <end position="189"/>
    </location>
</feature>
<evidence type="ECO:0000313" key="8">
    <source>
        <dbReference type="Proteomes" id="UP000031532"/>
    </source>
</evidence>
<dbReference type="EMBL" id="JTJC03000003">
    <property type="protein sequence ID" value="NHC35551.1"/>
    <property type="molecule type" value="Genomic_DNA"/>
</dbReference>
<evidence type="ECO:0000256" key="1">
    <source>
        <dbReference type="ARBA" id="ARBA00004370"/>
    </source>
</evidence>
<feature type="region of interest" description="Disordered" evidence="3">
    <location>
        <begin position="56"/>
        <end position="108"/>
    </location>
</feature>
<keyword evidence="4" id="KW-0812">Transmembrane</keyword>
<dbReference type="PANTHER" id="PTHR34597">
    <property type="entry name" value="SLR1661 PROTEIN"/>
    <property type="match status" value="1"/>
</dbReference>
<organism evidence="7 8">
    <name type="scientific">Scytonema millei VB511283</name>
    <dbReference type="NCBI Taxonomy" id="1245923"/>
    <lineage>
        <taxon>Bacteria</taxon>
        <taxon>Bacillati</taxon>
        <taxon>Cyanobacteriota</taxon>
        <taxon>Cyanophyceae</taxon>
        <taxon>Nostocales</taxon>
        <taxon>Scytonemataceae</taxon>
        <taxon>Scytonema</taxon>
    </lineage>
</organism>
<evidence type="ECO:0000256" key="3">
    <source>
        <dbReference type="SAM" id="MobiDB-lite"/>
    </source>
</evidence>
<dbReference type="InterPro" id="IPR013686">
    <property type="entry name" value="Polypept-transport_assoc_ShlB"/>
</dbReference>
<sequence>MERNFYNSFASLLIKITGGIGCISISFCLLTPSINASPDPAIAARTNLQAQLPIAQTPRLPAPPPRPQDVIPRPEPAPPELPTPAPLPPPEDLLQPPDAPPTPAPVPGKIPEKLTVKRFEVVGSTVFSPQDFEKVLAPFTNRSLSFAELFQARTAVTQLYIDKGYITSGALIPPQAIQDGVVKIQVVEGGLEAVNIQGTRRLRPSYIRDRIPQDTPLNQQRLLEALQLLQLNPLVQNLSAELSAGTRAGTSVLDVTVKEADTFDTQIVLDNGRSPSVGSFRRRVQLNQANLLGFGDGLSFAYSNTDGSNGIDGSYTIPVNAKNGTVSLNVGFTDSNVIEPPFDDLEIDGNSRYFELSYRQPILQSPNREFALGLTAARRESEISSDVLEEFDYPSSLLSPGADEDGDTRISAVQFFQEWTQRNTREVIAARSQFNLGVGAFDATINSNDPDSRFFSWQGQAQWVRLLAPDTLFLLRTNIQIADDPLVPLEQFGVGGLESVRGYRQDALLSDGGLFASAELRIPVYRVTERQLTLQVTPFVDFGTIWNEAGRSVDDLTPPEDEDTLVSVGLGLRFQLADTVTARLDWGIPLVDIEDRDRTWQENGVYFSVNYSLF</sequence>
<dbReference type="GO" id="GO:0098046">
    <property type="term" value="C:type V protein secretion system complex"/>
    <property type="evidence" value="ECO:0007669"/>
    <property type="project" value="TreeGrafter"/>
</dbReference>